<dbReference type="Gene3D" id="3.90.1200.10">
    <property type="match status" value="1"/>
</dbReference>
<dbReference type="Proteomes" id="UP000261166">
    <property type="component" value="Unassembled WGS sequence"/>
</dbReference>
<dbReference type="PANTHER" id="PTHR21064">
    <property type="entry name" value="AMINOGLYCOSIDE PHOSPHOTRANSFERASE DOMAIN-CONTAINING PROTEIN-RELATED"/>
    <property type="match status" value="1"/>
</dbReference>
<feature type="domain" description="Aminoglycoside phosphotransferase" evidence="3">
    <location>
        <begin position="87"/>
        <end position="280"/>
    </location>
</feature>
<feature type="region of interest" description="Disordered" evidence="2">
    <location>
        <begin position="1"/>
        <end position="33"/>
    </location>
</feature>
<dbReference type="InterPro" id="IPR011009">
    <property type="entry name" value="Kinase-like_dom_sf"/>
</dbReference>
<proteinExistence type="inferred from homology"/>
<dbReference type="OrthoDB" id="48950at2"/>
<accession>A0A3E3IVC8</accession>
<evidence type="ECO:0000259" key="3">
    <source>
        <dbReference type="Pfam" id="PF01636"/>
    </source>
</evidence>
<dbReference type="Pfam" id="PF01636">
    <property type="entry name" value="APH"/>
    <property type="match status" value="1"/>
</dbReference>
<comment type="caution">
    <text evidence="4">The sequence shown here is derived from an EMBL/GenBank/DDBJ whole genome shotgun (WGS) entry which is preliminary data.</text>
</comment>
<evidence type="ECO:0000256" key="2">
    <source>
        <dbReference type="SAM" id="MobiDB-lite"/>
    </source>
</evidence>
<dbReference type="EMBL" id="QVLU01000012">
    <property type="protein sequence ID" value="RGE71019.1"/>
    <property type="molecule type" value="Genomic_DNA"/>
</dbReference>
<sequence>MCDDKRDEMQDKMCDDKRDEVQDKMCDDKRDEVQDKMCDDKRDEVQDKMQGDKRDEIRDKMQNEIQSVLTNWDVLGTAKQIYSTAWAISDEYVLKAYDNLEQLKKNGRMQILLCRMGIPAAEIIQTRRGEIYAAEGSRYYMLSRKLPGNNAADITADGMAEKMGEVLGSLHQAFSKCEEILYTQSEPADETISFPDCSLLEEMNGWVKESLYREHWMDEKNFCKAVQKLAEHYEELPRQLIHRDVHLGNFLFDQGTFSGYIDFDLSQRNIRVFDLCYFLAGLLAAQVGNGMEEIQWYDVISRTTAGYESRIPLTAAEKQAVPYVMENIELLFAAYFNEPETKHFRENALELFWFICKREKQIWSALYR</sequence>
<dbReference type="GO" id="GO:0019202">
    <property type="term" value="F:amino acid kinase activity"/>
    <property type="evidence" value="ECO:0007669"/>
    <property type="project" value="TreeGrafter"/>
</dbReference>
<dbReference type="InterPro" id="IPR002575">
    <property type="entry name" value="Aminoglycoside_PTrfase"/>
</dbReference>
<protein>
    <recommendedName>
        <fullName evidence="3">Aminoglycoside phosphotransferase domain-containing protein</fullName>
    </recommendedName>
</protein>
<dbReference type="AlphaFoldDB" id="A0A3E3IVC8"/>
<dbReference type="PANTHER" id="PTHR21064:SF6">
    <property type="entry name" value="AMINOGLYCOSIDE PHOSPHOTRANSFERASE DOMAIN-CONTAINING PROTEIN"/>
    <property type="match status" value="1"/>
</dbReference>
<comment type="similarity">
    <text evidence="1">Belongs to the pseudomonas-type ThrB family.</text>
</comment>
<gene>
    <name evidence="4" type="ORF">DWY69_14320</name>
</gene>
<name>A0A3E3IVC8_9FIRM</name>
<evidence type="ECO:0000256" key="1">
    <source>
        <dbReference type="ARBA" id="ARBA00038240"/>
    </source>
</evidence>
<evidence type="ECO:0000313" key="5">
    <source>
        <dbReference type="Proteomes" id="UP000261166"/>
    </source>
</evidence>
<dbReference type="RefSeq" id="WP_025491002.1">
    <property type="nucleotide sequence ID" value="NZ_JBKXRP010000024.1"/>
</dbReference>
<dbReference type="SUPFAM" id="SSF56112">
    <property type="entry name" value="Protein kinase-like (PK-like)"/>
    <property type="match status" value="1"/>
</dbReference>
<dbReference type="InterPro" id="IPR050249">
    <property type="entry name" value="Pseudomonas-type_ThrB"/>
</dbReference>
<reference evidence="4 5" key="1">
    <citation type="submission" date="2018-08" db="EMBL/GenBank/DDBJ databases">
        <title>A genome reference for cultivated species of the human gut microbiota.</title>
        <authorList>
            <person name="Zou Y."/>
            <person name="Xue W."/>
            <person name="Luo G."/>
        </authorList>
    </citation>
    <scope>NUCLEOTIDE SEQUENCE [LARGE SCALE GENOMIC DNA]</scope>
    <source>
        <strain evidence="4 5">AF26-4BH</strain>
    </source>
</reference>
<organism evidence="4 5">
    <name type="scientific">Eisenbergiella massiliensis</name>
    <dbReference type="NCBI Taxonomy" id="1720294"/>
    <lineage>
        <taxon>Bacteria</taxon>
        <taxon>Bacillati</taxon>
        <taxon>Bacillota</taxon>
        <taxon>Clostridia</taxon>
        <taxon>Lachnospirales</taxon>
        <taxon>Lachnospiraceae</taxon>
        <taxon>Eisenbergiella</taxon>
    </lineage>
</organism>
<evidence type="ECO:0000313" key="4">
    <source>
        <dbReference type="EMBL" id="RGE71019.1"/>
    </source>
</evidence>